<name>A0A1F5GCF2_9BACT</name>
<sequence length="231" mass="26161">MAVEQQTAYESFGQFRARVTRELSFAQRKLVELTDKVVDDHPEGISVLQVPNTDYLTYCANQIRLSFYPDRFQIMTLPRSVKDVLLHVVDESRDLEVTLVLDDPESSEYGYAFGFSFALVLGSRIAQPDKVSIGVSSLDRVTPFVVRAQTEDQSEEQRRIIDEYRKLGITDYGKTHSRAVLAEGARWAGKIIAGEVDPKIVDLETYRRNRPKSPSFREPGGGLLLRFPKTA</sequence>
<dbReference type="AlphaFoldDB" id="A0A1F5GCF2"/>
<accession>A0A1F5GCF2</accession>
<evidence type="ECO:0000313" key="1">
    <source>
        <dbReference type="EMBL" id="OGD89540.1"/>
    </source>
</evidence>
<evidence type="ECO:0000313" key="2">
    <source>
        <dbReference type="Proteomes" id="UP000178577"/>
    </source>
</evidence>
<reference evidence="1 2" key="1">
    <citation type="journal article" date="2016" name="Nat. Commun.">
        <title>Thousands of microbial genomes shed light on interconnected biogeochemical processes in an aquifer system.</title>
        <authorList>
            <person name="Anantharaman K."/>
            <person name="Brown C.T."/>
            <person name="Hug L.A."/>
            <person name="Sharon I."/>
            <person name="Castelle C.J."/>
            <person name="Probst A.J."/>
            <person name="Thomas B.C."/>
            <person name="Singh A."/>
            <person name="Wilkins M.J."/>
            <person name="Karaoz U."/>
            <person name="Brodie E.L."/>
            <person name="Williams K.H."/>
            <person name="Hubbard S.S."/>
            <person name="Banfield J.F."/>
        </authorList>
    </citation>
    <scope>NUCLEOTIDE SEQUENCE [LARGE SCALE GENOMIC DNA]</scope>
</reference>
<gene>
    <name evidence="1" type="ORF">A2693_02030</name>
</gene>
<protein>
    <submittedName>
        <fullName evidence="1">Uncharacterized protein</fullName>
    </submittedName>
</protein>
<organism evidence="1 2">
    <name type="scientific">Candidatus Curtissbacteria bacterium RIFCSPHIGHO2_01_FULL_40_12</name>
    <dbReference type="NCBI Taxonomy" id="1797710"/>
    <lineage>
        <taxon>Bacteria</taxon>
        <taxon>Candidatus Curtissiibacteriota</taxon>
    </lineage>
</organism>
<proteinExistence type="predicted"/>
<dbReference type="EMBL" id="MFAY01000006">
    <property type="protein sequence ID" value="OGD89540.1"/>
    <property type="molecule type" value="Genomic_DNA"/>
</dbReference>
<comment type="caution">
    <text evidence="1">The sequence shown here is derived from an EMBL/GenBank/DDBJ whole genome shotgun (WGS) entry which is preliminary data.</text>
</comment>
<dbReference type="Proteomes" id="UP000178577">
    <property type="component" value="Unassembled WGS sequence"/>
</dbReference>